<geneLocation type="nucleomorph" evidence="2"/>
<dbReference type="AlphaFoldDB" id="J7G200"/>
<keyword evidence="1" id="KW-0812">Transmembrane</keyword>
<dbReference type="InterPro" id="IPR036410">
    <property type="entry name" value="HSP_DnaJ_Cys-rich_dom_sf"/>
</dbReference>
<gene>
    <name evidence="2" type="ORF">CMESO_340</name>
</gene>
<feature type="transmembrane region" description="Helical" evidence="1">
    <location>
        <begin position="6"/>
        <end position="26"/>
    </location>
</feature>
<protein>
    <submittedName>
        <fullName evidence="2">Uncharacterized protein</fullName>
    </submittedName>
</protein>
<keyword evidence="1" id="KW-0472">Membrane</keyword>
<evidence type="ECO:0000313" key="2">
    <source>
        <dbReference type="EMBL" id="AFP65507.1"/>
    </source>
</evidence>
<evidence type="ECO:0000313" key="3">
    <source>
        <dbReference type="Proteomes" id="UP000243348"/>
    </source>
</evidence>
<keyword evidence="1" id="KW-1133">Transmembrane helix</keyword>
<organism evidence="2 3">
    <name type="scientific">Chroomonas mesostigmatica CCMP1168</name>
    <dbReference type="NCBI Taxonomy" id="1195612"/>
    <lineage>
        <taxon>Eukaryota</taxon>
        <taxon>Cryptophyceae</taxon>
        <taxon>Pyrenomonadales</taxon>
        <taxon>Chroomonadaceae</taxon>
        <taxon>Chroomonas</taxon>
    </lineage>
</organism>
<reference evidence="2 3" key="1">
    <citation type="journal article" date="2012" name="Genome Biol. Evol.">
        <title>Nucleomorph genome sequence of the cryptophyte alga Chroomonas mesostigmatica CCMP1168 reveals lineage-specific gene loss and genome complexity.</title>
        <authorList>
            <person name="Moore C.E."/>
            <person name="Curtis B."/>
            <person name="Mills T."/>
            <person name="Tanifuji G."/>
            <person name="Archibald J.M."/>
        </authorList>
    </citation>
    <scope>NUCLEOTIDE SEQUENCE [LARGE SCALE GENOMIC DNA]</scope>
    <source>
        <strain evidence="2 3">CCMP1168</strain>
    </source>
</reference>
<evidence type="ECO:0000256" key="1">
    <source>
        <dbReference type="SAM" id="Phobius"/>
    </source>
</evidence>
<dbReference type="EMBL" id="CP003681">
    <property type="protein sequence ID" value="AFP65507.1"/>
    <property type="molecule type" value="Genomic_DNA"/>
</dbReference>
<sequence length="120" mass="14072">MLPINFYGKPTIGGVIGFLFLFTAFMRKKTYTKKTKGLFIKQRPEKKCFKCQGFGIIRCDLCSGKGFVFYERKYQRSDPCPKCFQKRYDMCPFCQGNGERSFLGKTGSNKYNKKIFRIFE</sequence>
<keyword evidence="2" id="KW-0542">Nucleomorph</keyword>
<dbReference type="Proteomes" id="UP000243348">
    <property type="component" value="Nucleomorph 2"/>
</dbReference>
<dbReference type="SUPFAM" id="SSF57938">
    <property type="entry name" value="DnaJ/Hsp40 cysteine-rich domain"/>
    <property type="match status" value="1"/>
</dbReference>
<accession>J7G200</accession>
<name>J7G200_9CRYP</name>
<proteinExistence type="predicted"/>